<dbReference type="InterPro" id="IPR029063">
    <property type="entry name" value="SAM-dependent_MTases_sf"/>
</dbReference>
<dbReference type="Gene3D" id="3.40.50.150">
    <property type="entry name" value="Vaccinia Virus protein VP39"/>
    <property type="match status" value="1"/>
</dbReference>
<dbReference type="Pfam" id="PF13578">
    <property type="entry name" value="Methyltransf_24"/>
    <property type="match status" value="1"/>
</dbReference>
<accession>A0ABR7MDR1</accession>
<dbReference type="RefSeq" id="WP_187258471.1">
    <property type="nucleotide sequence ID" value="NZ_JBHULF010000006.1"/>
</dbReference>
<organism evidence="1 2">
    <name type="scientific">Flavihumibacter stibioxidans</name>
    <dbReference type="NCBI Taxonomy" id="1834163"/>
    <lineage>
        <taxon>Bacteria</taxon>
        <taxon>Pseudomonadati</taxon>
        <taxon>Bacteroidota</taxon>
        <taxon>Chitinophagia</taxon>
        <taxon>Chitinophagales</taxon>
        <taxon>Chitinophagaceae</taxon>
        <taxon>Flavihumibacter</taxon>
    </lineage>
</organism>
<dbReference type="EMBL" id="MBUA01000031">
    <property type="protein sequence ID" value="MBC6493153.1"/>
    <property type="molecule type" value="Genomic_DNA"/>
</dbReference>
<dbReference type="Proteomes" id="UP000765802">
    <property type="component" value="Unassembled WGS sequence"/>
</dbReference>
<sequence length="242" mass="28354">MQSLREIYEAHSGRLLNKWEHYIDIYDQYFSKYRNTDFTFLEIGIAHGGSLEMWRKYFGENAKIIGVDVNPECKKFEGDNISIHIGSQEDEAFLTDLKSKIPKVDVLLDDGGHTMKQQITTFNVLFDHVKEDGLYVCEDLHTSYWESYGGGYKKKGTFIEFSKNLIDFIHGWHAVKSDKAKMMNNVTQSVRALHYYDSMLIIEKMKMTPPRNTFKGEAQLTHHFEDFGQKKKWTKQVKSWLK</sequence>
<gene>
    <name evidence="1" type="ORF">BC349_19030</name>
</gene>
<dbReference type="SUPFAM" id="SSF53335">
    <property type="entry name" value="S-adenosyl-L-methionine-dependent methyltransferases"/>
    <property type="match status" value="1"/>
</dbReference>
<evidence type="ECO:0000313" key="1">
    <source>
        <dbReference type="EMBL" id="MBC6493153.1"/>
    </source>
</evidence>
<evidence type="ECO:0000313" key="2">
    <source>
        <dbReference type="Proteomes" id="UP000765802"/>
    </source>
</evidence>
<proteinExistence type="predicted"/>
<keyword evidence="2" id="KW-1185">Reference proteome</keyword>
<name>A0ABR7MDR1_9BACT</name>
<reference evidence="1 2" key="1">
    <citation type="submission" date="2016-07" db="EMBL/GenBank/DDBJ databases">
        <title>Genome analysis of Flavihumibacter stibioxidans YS-17.</title>
        <authorList>
            <person name="Shi K."/>
            <person name="Han Y."/>
            <person name="Wang G."/>
        </authorList>
    </citation>
    <scope>NUCLEOTIDE SEQUENCE [LARGE SCALE GENOMIC DNA]</scope>
    <source>
        <strain evidence="1 2">YS-17</strain>
    </source>
</reference>
<comment type="caution">
    <text evidence="1">The sequence shown here is derived from an EMBL/GenBank/DDBJ whole genome shotgun (WGS) entry which is preliminary data.</text>
</comment>
<protein>
    <recommendedName>
        <fullName evidence="3">Class I SAM-dependent methyltransferase</fullName>
    </recommendedName>
</protein>
<evidence type="ECO:0008006" key="3">
    <source>
        <dbReference type="Google" id="ProtNLM"/>
    </source>
</evidence>